<feature type="region of interest" description="Disordered" evidence="1">
    <location>
        <begin position="1"/>
        <end position="22"/>
    </location>
</feature>
<evidence type="ECO:0000313" key="2">
    <source>
        <dbReference type="EMBL" id="AFK42958.1"/>
    </source>
</evidence>
<accession>I3SRR6</accession>
<name>I3SRR6_LOTJA</name>
<protein>
    <submittedName>
        <fullName evidence="2">Uncharacterized protein</fullName>
    </submittedName>
</protein>
<dbReference type="EMBL" id="BT143164">
    <property type="protein sequence ID" value="AFK42958.1"/>
    <property type="molecule type" value="mRNA"/>
</dbReference>
<reference evidence="2" key="1">
    <citation type="submission" date="2012-05" db="EMBL/GenBank/DDBJ databases">
        <authorList>
            <person name="Krishnakumar V."/>
            <person name="Cheung F."/>
            <person name="Xiao Y."/>
            <person name="Chan A."/>
            <person name="Moskal W.A."/>
            <person name="Town C.D."/>
        </authorList>
    </citation>
    <scope>NUCLEOTIDE SEQUENCE</scope>
</reference>
<dbReference type="AlphaFoldDB" id="I3SRR6"/>
<evidence type="ECO:0000256" key="1">
    <source>
        <dbReference type="SAM" id="MobiDB-lite"/>
    </source>
</evidence>
<proteinExistence type="evidence at transcript level"/>
<organism evidence="2">
    <name type="scientific">Lotus japonicus</name>
    <name type="common">Lotus corniculatus var. japonicus</name>
    <dbReference type="NCBI Taxonomy" id="34305"/>
    <lineage>
        <taxon>Eukaryota</taxon>
        <taxon>Viridiplantae</taxon>
        <taxon>Streptophyta</taxon>
        <taxon>Embryophyta</taxon>
        <taxon>Tracheophyta</taxon>
        <taxon>Spermatophyta</taxon>
        <taxon>Magnoliopsida</taxon>
        <taxon>eudicotyledons</taxon>
        <taxon>Gunneridae</taxon>
        <taxon>Pentapetalae</taxon>
        <taxon>rosids</taxon>
        <taxon>fabids</taxon>
        <taxon>Fabales</taxon>
        <taxon>Fabaceae</taxon>
        <taxon>Papilionoideae</taxon>
        <taxon>50 kb inversion clade</taxon>
        <taxon>NPAAA clade</taxon>
        <taxon>Hologalegina</taxon>
        <taxon>robinioid clade</taxon>
        <taxon>Loteae</taxon>
        <taxon>Lotus</taxon>
    </lineage>
</organism>
<sequence length="110" mass="12074">MRSLQNLSLHQSSSPCSSLHKSPSPNLIPLLLLFLATATPQHLHKPRSARYSTGINGGAQIGIETCFSPLWRLPDQSCSEAKFRVGEDEGGVAALGFIMKGRARVFLWVW</sequence>